<keyword evidence="2" id="KW-1277">Toxin-antitoxin system</keyword>
<dbReference type="Gene3D" id="3.30.2310.20">
    <property type="entry name" value="RelE-like"/>
    <property type="match status" value="1"/>
</dbReference>
<dbReference type="Pfam" id="PF05016">
    <property type="entry name" value="ParE_toxin"/>
    <property type="match status" value="1"/>
</dbReference>
<dbReference type="EMBL" id="JACHNZ010000014">
    <property type="protein sequence ID" value="MBB4631878.1"/>
    <property type="molecule type" value="Genomic_DNA"/>
</dbReference>
<dbReference type="PANTHER" id="PTHR35601">
    <property type="entry name" value="TOXIN RELE"/>
    <property type="match status" value="1"/>
</dbReference>
<accession>A0A7W7B2G1</accession>
<dbReference type="AlphaFoldDB" id="A0A7W7B2G1"/>
<dbReference type="InterPro" id="IPR007712">
    <property type="entry name" value="RelE/ParE_toxin"/>
</dbReference>
<reference evidence="3 4" key="1">
    <citation type="submission" date="2020-08" db="EMBL/GenBank/DDBJ databases">
        <title>Genomic Encyclopedia of Type Strains, Phase IV (KMG-IV): sequencing the most valuable type-strain genomes for metagenomic binning, comparative biology and taxonomic classification.</title>
        <authorList>
            <person name="Goeker M."/>
        </authorList>
    </citation>
    <scope>NUCLEOTIDE SEQUENCE [LARGE SCALE GENOMIC DNA]</scope>
    <source>
        <strain evidence="3 4">DSM 17328</strain>
    </source>
</reference>
<evidence type="ECO:0000256" key="1">
    <source>
        <dbReference type="ARBA" id="ARBA00006226"/>
    </source>
</evidence>
<comment type="similarity">
    <text evidence="1">Belongs to the RelE toxin family.</text>
</comment>
<dbReference type="InterPro" id="IPR035093">
    <property type="entry name" value="RelE/ParE_toxin_dom_sf"/>
</dbReference>
<keyword evidence="4" id="KW-1185">Reference proteome</keyword>
<dbReference type="NCBIfam" id="TIGR02385">
    <property type="entry name" value="RelE_StbE"/>
    <property type="match status" value="1"/>
</dbReference>
<evidence type="ECO:0000256" key="2">
    <source>
        <dbReference type="ARBA" id="ARBA00022649"/>
    </source>
</evidence>
<dbReference type="SUPFAM" id="SSF143011">
    <property type="entry name" value="RelE-like"/>
    <property type="match status" value="1"/>
</dbReference>
<evidence type="ECO:0000313" key="3">
    <source>
        <dbReference type="EMBL" id="MBB4631878.1"/>
    </source>
</evidence>
<dbReference type="Proteomes" id="UP000566324">
    <property type="component" value="Unassembled WGS sequence"/>
</dbReference>
<dbReference type="RefSeq" id="WP_184067364.1">
    <property type="nucleotide sequence ID" value="NZ_JACHNZ010000014.1"/>
</dbReference>
<comment type="caution">
    <text evidence="3">The sequence shown here is derived from an EMBL/GenBank/DDBJ whole genome shotgun (WGS) entry which is preliminary data.</text>
</comment>
<organism evidence="3 4">
    <name type="scientific">Sphingosinicella soli</name>
    <dbReference type="NCBI Taxonomy" id="333708"/>
    <lineage>
        <taxon>Bacteria</taxon>
        <taxon>Pseudomonadati</taxon>
        <taxon>Pseudomonadota</taxon>
        <taxon>Alphaproteobacteria</taxon>
        <taxon>Sphingomonadales</taxon>
        <taxon>Sphingosinicellaceae</taxon>
        <taxon>Sphingosinicella</taxon>
    </lineage>
</organism>
<protein>
    <submittedName>
        <fullName evidence="3">mRNA interferase RelE/StbE</fullName>
    </submittedName>
</protein>
<gene>
    <name evidence="3" type="ORF">GGQ98_001494</name>
</gene>
<dbReference type="PANTHER" id="PTHR35601:SF1">
    <property type="entry name" value="TOXIN RELE"/>
    <property type="match status" value="1"/>
</dbReference>
<name>A0A7W7B2G1_9SPHN</name>
<sequence>MTFELGFLEPALKEWRKLDSQTREHFRKKLIERLENPRVPSARLSGSRDRYKIKLRHIGYRLVYEVRDSEVIVVVVAVGRRDRNAVYRAAETRGAGPIAGNE</sequence>
<proteinExistence type="inferred from homology"/>
<evidence type="ECO:0000313" key="4">
    <source>
        <dbReference type="Proteomes" id="UP000566324"/>
    </source>
</evidence>